<name>A0A835PU50_VANPL</name>
<keyword evidence="3" id="KW-1185">Reference proteome</keyword>
<dbReference type="InterPro" id="IPR052609">
    <property type="entry name" value="Ribosome_Biogenesis_Reg"/>
</dbReference>
<gene>
    <name evidence="2" type="ORF">HPP92_020637</name>
</gene>
<feature type="domain" description="Nucleolar 27S pre-rRNA processing Urb2/Npa2 C-terminal" evidence="1">
    <location>
        <begin position="1028"/>
        <end position="1240"/>
    </location>
</feature>
<evidence type="ECO:0000313" key="3">
    <source>
        <dbReference type="Proteomes" id="UP000636800"/>
    </source>
</evidence>
<dbReference type="GO" id="GO:0005730">
    <property type="term" value="C:nucleolus"/>
    <property type="evidence" value="ECO:0007669"/>
    <property type="project" value="TreeGrafter"/>
</dbReference>
<dbReference type="Proteomes" id="UP000636800">
    <property type="component" value="Chromosome 11"/>
</dbReference>
<accession>A0A835PU50</accession>
<dbReference type="GO" id="GO:0042254">
    <property type="term" value="P:ribosome biogenesis"/>
    <property type="evidence" value="ECO:0007669"/>
    <property type="project" value="TreeGrafter"/>
</dbReference>
<proteinExistence type="predicted"/>
<evidence type="ECO:0000259" key="1">
    <source>
        <dbReference type="Pfam" id="PF10441"/>
    </source>
</evidence>
<dbReference type="PANTHER" id="PTHR15682:SF2">
    <property type="entry name" value="UNHEALTHY RIBOSOME BIOGENESIS PROTEIN 2 HOMOLOG"/>
    <property type="match status" value="1"/>
</dbReference>
<dbReference type="PANTHER" id="PTHR15682">
    <property type="entry name" value="UNHEALTHY RIBOSOME BIOGENESIS PROTEIN 2 HOMOLOG"/>
    <property type="match status" value="1"/>
</dbReference>
<sequence>MPPDLSFKACYSLGDLFVSATSMDWLEQPEFIDQGYFSWIEKLSMSLPEVIKILSLQFLSHSFSSYAPLVCILHLMALRRIEDLSRLIGPFEFCCNVAPQLKKKKLNCDAGGKSSKKKLKRLIAGFKNEAAELTNFIMGHLSLLDAQKSYAHIDDARKGSWPHDGEWNFCFCSLEENSLLVVIWWLFCHYADIWCAYSTKKHLKRFLRHLFLFTLPCSSNHTSMKDGKVQESFCQAAILRRICLAFLRGATSQKQLMLSKSVSSSFCSFLKNCLSPILSLAISNDLDLHSSPNWVEVLNMLDKGRFVFFDKEGFAMHDGSLSSKSENGLSNLLDAEHCDRRSLSSSSFELKACESLLNLFCEIPIHYGRKKSFTFYSTYILNIERLLLSNILNHFDDSSISDRCELLRLFILCRRAIRHLVVASFANRSGVKGSLPISTVFYCPYSVLWLFKSVYRLAELPHAFFGDGRAIQVQKMMSYLLDHTSLVFQKISEATVLSNLLFLVKNISIKEKTLWDDFGQSSKLPESERSPRPFTCEDWEYVDIIADDLKKHMEKLSVTLKDIVHCIKPDGHTNSLEWSKISCIISCFHGLMLGISAAYDSTSNKETMENQPISSLMRNCFFRLSDLVNIFVDFSILCLKILFVNHGVVDTVVNLMGDSEVLNIMEGTVARFAPIYGSNSSYCRMVKSVENHAVVGIESKTLESLSSSNQGNKRSGISTFLKQRSPSSSKKWAINFLQMLNKVDLMKFKYCLGYLIPDFLDGKSPQIAFIHRQLIVTSATLLKLKWIAVSDVHFNHQSHDSLSVFIVDVFATSYILMQEFSEMIGDPCWFCFAQLNGILEFFDVLGCICSFSDPDISNDFYTRLIELHLKALGKCITLQGKAYSCYTETTRLLSVDHEECSIDAFKTKLRLSFKKYASMPSMAYLNMAIQVIKKSLAGISQDYGAVYELSADIMRGGMVSPAAAASIDCLELILESFSGYKQFLKQSMATLIGAIVNIVLHLQSPSIFYSFCPDRSKIDPDAGVVVLMCIEILSKVVGRRMFRMDPSHVSQCFHIPMLLFEGFYKLRVCLVGWNSSTFSGNKEMCPSSDKPLCVIDHQFSVELYTSCCRLMCTALKHHQGEAMHCISLLEESVSTLLCCLELVGSHVTKRHGYFSWELGEAIKCASFLRRIYEEIRHQKDTLGRYASFFLSNYVSTFSGYGPCKVGIAREVDEALRPGVYSLIDVCSHADLQQLHTVLDEVLLLLCYTTINGISNMKEKYDVSAKHLGIEQQIM</sequence>
<organism evidence="2 3">
    <name type="scientific">Vanilla planifolia</name>
    <name type="common">Vanilla</name>
    <dbReference type="NCBI Taxonomy" id="51239"/>
    <lineage>
        <taxon>Eukaryota</taxon>
        <taxon>Viridiplantae</taxon>
        <taxon>Streptophyta</taxon>
        <taxon>Embryophyta</taxon>
        <taxon>Tracheophyta</taxon>
        <taxon>Spermatophyta</taxon>
        <taxon>Magnoliopsida</taxon>
        <taxon>Liliopsida</taxon>
        <taxon>Asparagales</taxon>
        <taxon>Orchidaceae</taxon>
        <taxon>Vanilloideae</taxon>
        <taxon>Vanilleae</taxon>
        <taxon>Vanilla</taxon>
    </lineage>
</organism>
<evidence type="ECO:0000313" key="2">
    <source>
        <dbReference type="EMBL" id="KAG0460340.1"/>
    </source>
</evidence>
<reference evidence="2 3" key="1">
    <citation type="journal article" date="2020" name="Nat. Food">
        <title>A phased Vanilla planifolia genome enables genetic improvement of flavour and production.</title>
        <authorList>
            <person name="Hasing T."/>
            <person name="Tang H."/>
            <person name="Brym M."/>
            <person name="Khazi F."/>
            <person name="Huang T."/>
            <person name="Chambers A.H."/>
        </authorList>
    </citation>
    <scope>NUCLEOTIDE SEQUENCE [LARGE SCALE GENOMIC DNA]</scope>
    <source>
        <tissue evidence="2">Leaf</tissue>
    </source>
</reference>
<dbReference type="AlphaFoldDB" id="A0A835PU50"/>
<dbReference type="OrthoDB" id="764584at2759"/>
<comment type="caution">
    <text evidence="2">The sequence shown here is derived from an EMBL/GenBank/DDBJ whole genome shotgun (WGS) entry which is preliminary data.</text>
</comment>
<dbReference type="Pfam" id="PF10441">
    <property type="entry name" value="Urb2"/>
    <property type="match status" value="1"/>
</dbReference>
<dbReference type="InterPro" id="IPR018849">
    <property type="entry name" value="Urb2/Npa2_C"/>
</dbReference>
<protein>
    <recommendedName>
        <fullName evidence="1">Nucleolar 27S pre-rRNA processing Urb2/Npa2 C-terminal domain-containing protein</fullName>
    </recommendedName>
</protein>
<dbReference type="EMBL" id="JADCNL010000011">
    <property type="protein sequence ID" value="KAG0460340.1"/>
    <property type="molecule type" value="Genomic_DNA"/>
</dbReference>